<dbReference type="Pfam" id="PF00646">
    <property type="entry name" value="F-box"/>
    <property type="match status" value="1"/>
</dbReference>
<dbReference type="SUPFAM" id="SSF81383">
    <property type="entry name" value="F-box domain"/>
    <property type="match status" value="1"/>
</dbReference>
<gene>
    <name evidence="2" type="ORF">SteCoe_37501</name>
</gene>
<dbReference type="InterPro" id="IPR016159">
    <property type="entry name" value="Cullin_repeat-like_dom_sf"/>
</dbReference>
<accession>A0A1R2AMW2</accession>
<dbReference type="OrthoDB" id="298568at2759"/>
<evidence type="ECO:0000313" key="3">
    <source>
        <dbReference type="Proteomes" id="UP000187209"/>
    </source>
</evidence>
<comment type="caution">
    <text evidence="2">The sequence shown here is derived from an EMBL/GenBank/DDBJ whole genome shotgun (WGS) entry which is preliminary data.</text>
</comment>
<feature type="domain" description="F-box" evidence="1">
    <location>
        <begin position="6"/>
        <end position="41"/>
    </location>
</feature>
<dbReference type="AlphaFoldDB" id="A0A1R2AMW2"/>
<dbReference type="Gene3D" id="1.20.1310.10">
    <property type="entry name" value="Cullin Repeats"/>
    <property type="match status" value="1"/>
</dbReference>
<dbReference type="Proteomes" id="UP000187209">
    <property type="component" value="Unassembled WGS sequence"/>
</dbReference>
<name>A0A1R2AMW2_9CILI</name>
<evidence type="ECO:0000313" key="2">
    <source>
        <dbReference type="EMBL" id="OMJ65868.1"/>
    </source>
</evidence>
<dbReference type="Gene3D" id="1.20.1280.50">
    <property type="match status" value="1"/>
</dbReference>
<keyword evidence="3" id="KW-1185">Reference proteome</keyword>
<organism evidence="2 3">
    <name type="scientific">Stentor coeruleus</name>
    <dbReference type="NCBI Taxonomy" id="5963"/>
    <lineage>
        <taxon>Eukaryota</taxon>
        <taxon>Sar</taxon>
        <taxon>Alveolata</taxon>
        <taxon>Ciliophora</taxon>
        <taxon>Postciliodesmatophora</taxon>
        <taxon>Heterotrichea</taxon>
        <taxon>Heterotrichida</taxon>
        <taxon>Stentoridae</taxon>
        <taxon>Stentor</taxon>
    </lineage>
</organism>
<dbReference type="InterPro" id="IPR036047">
    <property type="entry name" value="F-box-like_dom_sf"/>
</dbReference>
<dbReference type="InterPro" id="IPR001810">
    <property type="entry name" value="F-box_dom"/>
</dbReference>
<sequence>MNSPIIIQIIASFLDAKTIITFSQVCKLFHKTMQIDSFWEKLYYMKYIGNLEIFGELVTGDLHMKPLNSSRKFLKLYQKGALRENNWSVIKGRFLPDSDIGLISMEIRENLKNPLLPLPMLRREAKNFTTLVQDSLGNAFGEPPMSGFNSFSEAETLMQVFYDIQESLIQEYSTNYHSSFLCKTRWQLKSKKSNKKYIKFLPKSKTLIKSKSFFVNDMVLVVKGLIKTHCTSVLVNLEKISEIKNFLNEYCIRWEAYSASISSLETILSPLCSIFNTIYDCYFPHKFRTPAFTICRLMIIIWKREVFNYVYDIIINGIVIVIQKLRENLEKNNSVNMDLLENDILLLSKTVQFIVDMSGNELTFQYIDHTKFPAEIFYLILEQKVERATQQYYLEISTLPLLVCKKLMKYDESFVSRIFLQRTSYKIKKMRLETLLQSYQSHYFSLYKEYGSFFNDELPTDPFMYTPFGKMLFNNDTSLTSTKKIKNFIEYIKVKNHANDIVEYNNIDGELEEIKKGLCDKDEEIEYVNEGQGFSLEISKEESMFFSLADDMDVEDFEKVAKYGFK</sequence>
<proteinExistence type="predicted"/>
<dbReference type="SUPFAM" id="SSF74788">
    <property type="entry name" value="Cullin repeat-like"/>
    <property type="match status" value="1"/>
</dbReference>
<protein>
    <recommendedName>
        <fullName evidence="1">F-box domain-containing protein</fullName>
    </recommendedName>
</protein>
<dbReference type="EMBL" id="MPUH01001909">
    <property type="protein sequence ID" value="OMJ65868.1"/>
    <property type="molecule type" value="Genomic_DNA"/>
</dbReference>
<evidence type="ECO:0000259" key="1">
    <source>
        <dbReference type="Pfam" id="PF00646"/>
    </source>
</evidence>
<reference evidence="2 3" key="1">
    <citation type="submission" date="2016-11" db="EMBL/GenBank/DDBJ databases">
        <title>The macronuclear genome of Stentor coeruleus: a giant cell with tiny introns.</title>
        <authorList>
            <person name="Slabodnick M."/>
            <person name="Ruby J.G."/>
            <person name="Reiff S.B."/>
            <person name="Swart E.C."/>
            <person name="Gosai S."/>
            <person name="Prabakaran S."/>
            <person name="Witkowska E."/>
            <person name="Larue G.E."/>
            <person name="Fisher S."/>
            <person name="Freeman R.M."/>
            <person name="Gunawardena J."/>
            <person name="Chu W."/>
            <person name="Stover N.A."/>
            <person name="Gregory B.D."/>
            <person name="Nowacki M."/>
            <person name="Derisi J."/>
            <person name="Roy S.W."/>
            <person name="Marshall W.F."/>
            <person name="Sood P."/>
        </authorList>
    </citation>
    <scope>NUCLEOTIDE SEQUENCE [LARGE SCALE GENOMIC DNA]</scope>
    <source>
        <strain evidence="2">WM001</strain>
    </source>
</reference>